<name>A0ABX8UPC9_9BURK</name>
<evidence type="ECO:0000313" key="2">
    <source>
        <dbReference type="Proteomes" id="UP000826462"/>
    </source>
</evidence>
<sequence length="60" mass="6341">MSAAINCCTIWAPMLSPPDFVSPPDAELPPDEQLPLEQLLPSPFPVLVSPTPLEVVSGGE</sequence>
<dbReference type="EMBL" id="CP080095">
    <property type="protein sequence ID" value="QYD68830.1"/>
    <property type="molecule type" value="Genomic_DNA"/>
</dbReference>
<organism evidence="1 2">
    <name type="scientific">Paraburkholderia edwinii</name>
    <dbReference type="NCBI Taxonomy" id="2861782"/>
    <lineage>
        <taxon>Bacteria</taxon>
        <taxon>Pseudomonadati</taxon>
        <taxon>Pseudomonadota</taxon>
        <taxon>Betaproteobacteria</taxon>
        <taxon>Burkholderiales</taxon>
        <taxon>Burkholderiaceae</taxon>
        <taxon>Paraburkholderia</taxon>
    </lineage>
</organism>
<keyword evidence="2" id="KW-1185">Reference proteome</keyword>
<dbReference type="Proteomes" id="UP000826462">
    <property type="component" value="Chromosome 1"/>
</dbReference>
<evidence type="ECO:0000313" key="1">
    <source>
        <dbReference type="EMBL" id="QYD68830.1"/>
    </source>
</evidence>
<proteinExistence type="predicted"/>
<reference evidence="1 2" key="1">
    <citation type="submission" date="2021-07" db="EMBL/GenBank/DDBJ databases">
        <title>Paraburkholderia edwinii protects Aspergillus sp. from phenazines by acting as a toxin sponge.</title>
        <authorList>
            <person name="Dahlstrom K.M."/>
            <person name="Newman D.K."/>
        </authorList>
    </citation>
    <scope>NUCLEOTIDE SEQUENCE [LARGE SCALE GENOMIC DNA]</scope>
    <source>
        <strain evidence="1 2">Pe01</strain>
    </source>
</reference>
<dbReference type="RefSeq" id="WP_219798210.1">
    <property type="nucleotide sequence ID" value="NZ_CP080095.1"/>
</dbReference>
<gene>
    <name evidence="1" type="ORF">KZJ38_21900</name>
</gene>
<accession>A0ABX8UPC9</accession>
<protein>
    <submittedName>
        <fullName evidence="1">Uncharacterized protein</fullName>
    </submittedName>
</protein>